<evidence type="ECO:0000313" key="1">
    <source>
        <dbReference type="EMBL" id="MBX10452.1"/>
    </source>
</evidence>
<name>A0A2P2KXJ7_RHIMU</name>
<organism evidence="1">
    <name type="scientific">Rhizophora mucronata</name>
    <name type="common">Asiatic mangrove</name>
    <dbReference type="NCBI Taxonomy" id="61149"/>
    <lineage>
        <taxon>Eukaryota</taxon>
        <taxon>Viridiplantae</taxon>
        <taxon>Streptophyta</taxon>
        <taxon>Embryophyta</taxon>
        <taxon>Tracheophyta</taxon>
        <taxon>Spermatophyta</taxon>
        <taxon>Magnoliopsida</taxon>
        <taxon>eudicotyledons</taxon>
        <taxon>Gunneridae</taxon>
        <taxon>Pentapetalae</taxon>
        <taxon>rosids</taxon>
        <taxon>fabids</taxon>
        <taxon>Malpighiales</taxon>
        <taxon>Rhizophoraceae</taxon>
        <taxon>Rhizophora</taxon>
    </lineage>
</organism>
<accession>A0A2P2KXJ7</accession>
<reference evidence="1" key="1">
    <citation type="submission" date="2018-02" db="EMBL/GenBank/DDBJ databases">
        <title>Rhizophora mucronata_Transcriptome.</title>
        <authorList>
            <person name="Meera S.P."/>
            <person name="Sreeshan A."/>
            <person name="Augustine A."/>
        </authorList>
    </citation>
    <scope>NUCLEOTIDE SEQUENCE</scope>
    <source>
        <tissue evidence="1">Leaf</tissue>
    </source>
</reference>
<dbReference type="AlphaFoldDB" id="A0A2P2KXJ7"/>
<dbReference type="EMBL" id="GGEC01029968">
    <property type="protein sequence ID" value="MBX10452.1"/>
    <property type="molecule type" value="Transcribed_RNA"/>
</dbReference>
<sequence>MMLPFLSLMLSATAKPASKLISRPCPATFLLIRDLQMNSLMPIFNLPWQLSRSSKRKRKQELALFFLINQKCAGLLNFSKQLLTW</sequence>
<protein>
    <submittedName>
        <fullName evidence="1">Protein LOW PSII ACCUMULATION 3ic-like isoform X3</fullName>
    </submittedName>
</protein>
<proteinExistence type="predicted"/>